<keyword evidence="1" id="KW-0472">Membrane</keyword>
<dbReference type="InterPro" id="IPR050640">
    <property type="entry name" value="Bact_2-comp_sensor_kinase"/>
</dbReference>
<dbReference type="STRING" id="536979.SAMN04488055_5629"/>
<feature type="transmembrane region" description="Helical" evidence="1">
    <location>
        <begin position="46"/>
        <end position="66"/>
    </location>
</feature>
<dbReference type="InterPro" id="IPR010559">
    <property type="entry name" value="Sig_transdc_His_kin_internal"/>
</dbReference>
<keyword evidence="3" id="KW-0808">Transferase</keyword>
<dbReference type="OrthoDB" id="9792992at2"/>
<dbReference type="GO" id="GO:0016020">
    <property type="term" value="C:membrane"/>
    <property type="evidence" value="ECO:0007669"/>
    <property type="project" value="InterPro"/>
</dbReference>
<proteinExistence type="predicted"/>
<dbReference type="InterPro" id="IPR036890">
    <property type="entry name" value="HATPase_C_sf"/>
</dbReference>
<dbReference type="SUPFAM" id="SSF55874">
    <property type="entry name" value="ATPase domain of HSP90 chaperone/DNA topoisomerase II/histidine kinase"/>
    <property type="match status" value="1"/>
</dbReference>
<keyword evidence="1" id="KW-0812">Transmembrane</keyword>
<dbReference type="RefSeq" id="WP_084185869.1">
    <property type="nucleotide sequence ID" value="NZ_FSRA01000002.1"/>
</dbReference>
<feature type="domain" description="Signal transduction histidine kinase internal region" evidence="2">
    <location>
        <begin position="157"/>
        <end position="236"/>
    </location>
</feature>
<dbReference type="Proteomes" id="UP000185003">
    <property type="component" value="Unassembled WGS sequence"/>
</dbReference>
<feature type="transmembrane region" description="Helical" evidence="1">
    <location>
        <begin position="118"/>
        <end position="137"/>
    </location>
</feature>
<dbReference type="Gene3D" id="3.30.565.10">
    <property type="entry name" value="Histidine kinase-like ATPase, C-terminal domain"/>
    <property type="match status" value="1"/>
</dbReference>
<dbReference type="PANTHER" id="PTHR34220">
    <property type="entry name" value="SENSOR HISTIDINE KINASE YPDA"/>
    <property type="match status" value="1"/>
</dbReference>
<dbReference type="PANTHER" id="PTHR34220:SF7">
    <property type="entry name" value="SENSOR HISTIDINE KINASE YPDA"/>
    <property type="match status" value="1"/>
</dbReference>
<evidence type="ECO:0000259" key="2">
    <source>
        <dbReference type="Pfam" id="PF06580"/>
    </source>
</evidence>
<evidence type="ECO:0000313" key="3">
    <source>
        <dbReference type="EMBL" id="SIO54585.1"/>
    </source>
</evidence>
<accession>A0A1N6KDD3</accession>
<evidence type="ECO:0000256" key="1">
    <source>
        <dbReference type="SAM" id="Phobius"/>
    </source>
</evidence>
<sequence length="355" mass="41325">MATHLLKEQPYRWTFIIGFVVFLNLHRIILFNWLHLRITIAVTESLVHNVLLFLAVAAITQMQAYYRPVNRRYVNVAILTTVVSLIWLAAVYCLLKAFFGDEAVYAQWLSDTLPIRFALGWMLITGTGFISFFMYEMEETRQALARKEAAEKLSKEAELYKLRQQLQPHFLFNSLNSINALVSIRPEEARQMIQKLSDFLRGTLKKEDQLWIPLKEELVYLELYLDIEKVRFRHRLTTTVNIAEDISNMQIPPMLLQPIVENAIKFGLYDTTEAINIAIEAWRENDVLIVSVSNPFDPSLQQQPYQGTGFGLNSINRRLYLLFARQDLLETKINDHTFTTIIKVPQLHDKNSSDR</sequence>
<keyword evidence="3" id="KW-0418">Kinase</keyword>
<name>A0A1N6KDD3_9BACT</name>
<dbReference type="AlphaFoldDB" id="A0A1N6KDD3"/>
<dbReference type="GO" id="GO:0000155">
    <property type="term" value="F:phosphorelay sensor kinase activity"/>
    <property type="evidence" value="ECO:0007669"/>
    <property type="project" value="InterPro"/>
</dbReference>
<keyword evidence="4" id="KW-1185">Reference proteome</keyword>
<feature type="transmembrane region" description="Helical" evidence="1">
    <location>
        <begin position="12"/>
        <end position="34"/>
    </location>
</feature>
<feature type="transmembrane region" description="Helical" evidence="1">
    <location>
        <begin position="73"/>
        <end position="98"/>
    </location>
</feature>
<reference evidence="4" key="1">
    <citation type="submission" date="2016-11" db="EMBL/GenBank/DDBJ databases">
        <authorList>
            <person name="Varghese N."/>
            <person name="Submissions S."/>
        </authorList>
    </citation>
    <scope>NUCLEOTIDE SEQUENCE [LARGE SCALE GENOMIC DNA]</scope>
    <source>
        <strain evidence="4">DSM 24787</strain>
    </source>
</reference>
<dbReference type="EMBL" id="FSRA01000002">
    <property type="protein sequence ID" value="SIO54585.1"/>
    <property type="molecule type" value="Genomic_DNA"/>
</dbReference>
<gene>
    <name evidence="3" type="ORF">SAMN04488055_5629</name>
</gene>
<protein>
    <submittedName>
        <fullName evidence="3">Histidine kinase</fullName>
    </submittedName>
</protein>
<evidence type="ECO:0000313" key="4">
    <source>
        <dbReference type="Proteomes" id="UP000185003"/>
    </source>
</evidence>
<organism evidence="3 4">
    <name type="scientific">Chitinophaga niabensis</name>
    <dbReference type="NCBI Taxonomy" id="536979"/>
    <lineage>
        <taxon>Bacteria</taxon>
        <taxon>Pseudomonadati</taxon>
        <taxon>Bacteroidota</taxon>
        <taxon>Chitinophagia</taxon>
        <taxon>Chitinophagales</taxon>
        <taxon>Chitinophagaceae</taxon>
        <taxon>Chitinophaga</taxon>
    </lineage>
</organism>
<keyword evidence="1" id="KW-1133">Transmembrane helix</keyword>
<dbReference type="Pfam" id="PF06580">
    <property type="entry name" value="His_kinase"/>
    <property type="match status" value="1"/>
</dbReference>